<evidence type="ECO:0000256" key="1">
    <source>
        <dbReference type="ARBA" id="ARBA00006540"/>
    </source>
</evidence>
<keyword evidence="3" id="KW-0694">RNA-binding</keyword>
<evidence type="ECO:0000256" key="3">
    <source>
        <dbReference type="ARBA" id="ARBA00022884"/>
    </source>
</evidence>
<dbReference type="PANTHER" id="PTHR11229:SF16">
    <property type="entry name" value="LARGE RIBOSOMAL SUBUNIT PROTEIN UL3C"/>
    <property type="match status" value="1"/>
</dbReference>
<gene>
    <name evidence="7" type="ORF">METZ01_LOCUS337163</name>
</gene>
<evidence type="ECO:0000256" key="5">
    <source>
        <dbReference type="ARBA" id="ARBA00023274"/>
    </source>
</evidence>
<dbReference type="NCBIfam" id="TIGR03625">
    <property type="entry name" value="L3_bact"/>
    <property type="match status" value="1"/>
</dbReference>
<keyword evidence="5" id="KW-0687">Ribonucleoprotein</keyword>
<dbReference type="SUPFAM" id="SSF50447">
    <property type="entry name" value="Translation proteins"/>
    <property type="match status" value="1"/>
</dbReference>
<dbReference type="GO" id="GO:0003735">
    <property type="term" value="F:structural constituent of ribosome"/>
    <property type="evidence" value="ECO:0007669"/>
    <property type="project" value="InterPro"/>
</dbReference>
<keyword evidence="2" id="KW-0699">rRNA-binding</keyword>
<evidence type="ECO:0000256" key="2">
    <source>
        <dbReference type="ARBA" id="ARBA00022730"/>
    </source>
</evidence>
<evidence type="ECO:0000256" key="6">
    <source>
        <dbReference type="SAM" id="MobiDB-lite"/>
    </source>
</evidence>
<dbReference type="Pfam" id="PF00297">
    <property type="entry name" value="Ribosomal_L3"/>
    <property type="match status" value="1"/>
</dbReference>
<accession>A0A382QFJ0</accession>
<proteinExistence type="inferred from homology"/>
<feature type="non-terminal residue" evidence="7">
    <location>
        <position position="152"/>
    </location>
</feature>
<feature type="region of interest" description="Disordered" evidence="6">
    <location>
        <begin position="127"/>
        <end position="152"/>
    </location>
</feature>
<dbReference type="PANTHER" id="PTHR11229">
    <property type="entry name" value="50S RIBOSOMAL PROTEIN L3"/>
    <property type="match status" value="1"/>
</dbReference>
<dbReference type="InterPro" id="IPR019927">
    <property type="entry name" value="Ribosomal_uL3_bac/org-type"/>
</dbReference>
<name>A0A382QFJ0_9ZZZZ</name>
<dbReference type="GO" id="GO:0022625">
    <property type="term" value="C:cytosolic large ribosomal subunit"/>
    <property type="evidence" value="ECO:0007669"/>
    <property type="project" value="TreeGrafter"/>
</dbReference>
<evidence type="ECO:0008006" key="8">
    <source>
        <dbReference type="Google" id="ProtNLM"/>
    </source>
</evidence>
<evidence type="ECO:0000256" key="4">
    <source>
        <dbReference type="ARBA" id="ARBA00022980"/>
    </source>
</evidence>
<evidence type="ECO:0000313" key="7">
    <source>
        <dbReference type="EMBL" id="SVC84309.1"/>
    </source>
</evidence>
<dbReference type="GO" id="GO:0019843">
    <property type="term" value="F:rRNA binding"/>
    <property type="evidence" value="ECO:0007669"/>
    <property type="project" value="UniProtKB-KW"/>
</dbReference>
<organism evidence="7">
    <name type="scientific">marine metagenome</name>
    <dbReference type="NCBI Taxonomy" id="408172"/>
    <lineage>
        <taxon>unclassified sequences</taxon>
        <taxon>metagenomes</taxon>
        <taxon>ecological metagenomes</taxon>
    </lineage>
</organism>
<dbReference type="InterPro" id="IPR044892">
    <property type="entry name" value="Ribosomal_L3_dom_3_arc_sf"/>
</dbReference>
<dbReference type="Gene3D" id="4.10.960.10">
    <property type="entry name" value="Ribosomal protein L3, domain 3"/>
    <property type="match status" value="1"/>
</dbReference>
<reference evidence="7" key="1">
    <citation type="submission" date="2018-05" db="EMBL/GenBank/DDBJ databases">
        <authorList>
            <person name="Lanie J.A."/>
            <person name="Ng W.-L."/>
            <person name="Kazmierczak K.M."/>
            <person name="Andrzejewski T.M."/>
            <person name="Davidsen T.M."/>
            <person name="Wayne K.J."/>
            <person name="Tettelin H."/>
            <person name="Glass J.I."/>
            <person name="Rusch D."/>
            <person name="Podicherti R."/>
            <person name="Tsui H.-C.T."/>
            <person name="Winkler M.E."/>
        </authorList>
    </citation>
    <scope>NUCLEOTIDE SEQUENCE</scope>
</reference>
<dbReference type="InterPro" id="IPR000597">
    <property type="entry name" value="Ribosomal_uL3"/>
</dbReference>
<comment type="similarity">
    <text evidence="1">Belongs to the universal ribosomal protein uL3 family.</text>
</comment>
<keyword evidence="4" id="KW-0689">Ribosomal protein</keyword>
<dbReference type="GO" id="GO:0006412">
    <property type="term" value="P:translation"/>
    <property type="evidence" value="ECO:0007669"/>
    <property type="project" value="InterPro"/>
</dbReference>
<dbReference type="InterPro" id="IPR009000">
    <property type="entry name" value="Transl_B-barrel_sf"/>
</dbReference>
<dbReference type="Gene3D" id="3.30.160.810">
    <property type="match status" value="1"/>
</dbReference>
<sequence>MINGLIGRKIKMSTVFDTEKGEIIPVTVLQVGPCKVTQVKTHKKDGYEAVQIGYQDSKKLSKPAQGHLKRSDSRFKYLREFESTDIDSIEVGQVLDCSIFNVGDLISVTGISKGKGFAGTVKRYNFKGGPKTHGQSDRHRAPGSIGAGSSPG</sequence>
<protein>
    <recommendedName>
        <fullName evidence="8">50S ribosomal protein L3</fullName>
    </recommendedName>
</protein>
<dbReference type="EMBL" id="UINC01114178">
    <property type="protein sequence ID" value="SVC84309.1"/>
    <property type="molecule type" value="Genomic_DNA"/>
</dbReference>
<dbReference type="AlphaFoldDB" id="A0A382QFJ0"/>